<keyword evidence="3" id="KW-1185">Reference proteome</keyword>
<gene>
    <name evidence="2" type="ORF">THAOC_27793</name>
</gene>
<evidence type="ECO:0000313" key="2">
    <source>
        <dbReference type="EMBL" id="EJK52882.1"/>
    </source>
</evidence>
<dbReference type="Proteomes" id="UP000266841">
    <property type="component" value="Unassembled WGS sequence"/>
</dbReference>
<evidence type="ECO:0000256" key="1">
    <source>
        <dbReference type="SAM" id="MobiDB-lite"/>
    </source>
</evidence>
<evidence type="ECO:0000313" key="3">
    <source>
        <dbReference type="Proteomes" id="UP000266841"/>
    </source>
</evidence>
<feature type="non-terminal residue" evidence="2">
    <location>
        <position position="1"/>
    </location>
</feature>
<name>K0S1T9_THAOC</name>
<feature type="region of interest" description="Disordered" evidence="1">
    <location>
        <begin position="1"/>
        <end position="27"/>
    </location>
</feature>
<protein>
    <submittedName>
        <fullName evidence="2">Uncharacterized protein</fullName>
    </submittedName>
</protein>
<sequence length="198" mass="20766">TIPGSYLSSNSDDRVPAPVKKTKPGKGSDYAGESLLLVDCCVLPRRPGWIGSSSACWAVASSKEESPCASPGEASAWTIPASCVSSGRTGDPYAFSTTGSGWARPYRSLVISSASSSTASVGKLFGSAFSDLTLSDLTFSDLTLSDLAPLDLDRPDLTLLVRSRRTASDPPRRRFLALEVRDAAAAGTPRPRRARPAA</sequence>
<dbReference type="AlphaFoldDB" id="K0S1T9"/>
<reference evidence="2 3" key="1">
    <citation type="journal article" date="2012" name="Genome Biol.">
        <title>Genome and low-iron response of an oceanic diatom adapted to chronic iron limitation.</title>
        <authorList>
            <person name="Lommer M."/>
            <person name="Specht M."/>
            <person name="Roy A.S."/>
            <person name="Kraemer L."/>
            <person name="Andreson R."/>
            <person name="Gutowska M.A."/>
            <person name="Wolf J."/>
            <person name="Bergner S.V."/>
            <person name="Schilhabel M.B."/>
            <person name="Klostermeier U.C."/>
            <person name="Beiko R.G."/>
            <person name="Rosenstiel P."/>
            <person name="Hippler M."/>
            <person name="Laroche J."/>
        </authorList>
    </citation>
    <scope>NUCLEOTIDE SEQUENCE [LARGE SCALE GENOMIC DNA]</scope>
    <source>
        <strain evidence="2 3">CCMP1005</strain>
    </source>
</reference>
<comment type="caution">
    <text evidence="2">The sequence shown here is derived from an EMBL/GenBank/DDBJ whole genome shotgun (WGS) entry which is preliminary data.</text>
</comment>
<organism evidence="2 3">
    <name type="scientific">Thalassiosira oceanica</name>
    <name type="common">Marine diatom</name>
    <dbReference type="NCBI Taxonomy" id="159749"/>
    <lineage>
        <taxon>Eukaryota</taxon>
        <taxon>Sar</taxon>
        <taxon>Stramenopiles</taxon>
        <taxon>Ochrophyta</taxon>
        <taxon>Bacillariophyta</taxon>
        <taxon>Coscinodiscophyceae</taxon>
        <taxon>Thalassiosirophycidae</taxon>
        <taxon>Thalassiosirales</taxon>
        <taxon>Thalassiosiraceae</taxon>
        <taxon>Thalassiosira</taxon>
    </lineage>
</organism>
<proteinExistence type="predicted"/>
<accession>K0S1T9</accession>
<feature type="compositionally biased region" description="Polar residues" evidence="1">
    <location>
        <begin position="1"/>
        <end position="10"/>
    </location>
</feature>
<dbReference type="EMBL" id="AGNL01039055">
    <property type="protein sequence ID" value="EJK52882.1"/>
    <property type="molecule type" value="Genomic_DNA"/>
</dbReference>